<dbReference type="AlphaFoldDB" id="A0AAP0F1M0"/>
<dbReference type="EMBL" id="JBBNAG010000010">
    <property type="protein sequence ID" value="KAK9100788.1"/>
    <property type="molecule type" value="Genomic_DNA"/>
</dbReference>
<comment type="caution">
    <text evidence="1">The sequence shown here is derived from an EMBL/GenBank/DDBJ whole genome shotgun (WGS) entry which is preliminary data.</text>
</comment>
<keyword evidence="2" id="KW-1185">Reference proteome</keyword>
<evidence type="ECO:0000313" key="1">
    <source>
        <dbReference type="EMBL" id="KAK9100788.1"/>
    </source>
</evidence>
<reference evidence="1 2" key="1">
    <citation type="submission" date="2024-01" db="EMBL/GenBank/DDBJ databases">
        <title>Genome assemblies of Stephania.</title>
        <authorList>
            <person name="Yang L."/>
        </authorList>
    </citation>
    <scope>NUCLEOTIDE SEQUENCE [LARGE SCALE GENOMIC DNA]</scope>
    <source>
        <strain evidence="1">JXDWG</strain>
        <tissue evidence="1">Leaf</tissue>
    </source>
</reference>
<gene>
    <name evidence="1" type="ORF">Scep_024218</name>
</gene>
<sequence length="117" mass="14158">MGSTPFRFENIWLGNKEFKRKFIQWWTSGKQERETGHLFMLRLKQLKKHIVAWNKSSFVVEQMKRSNLIQTIAQLDEEEGTTQWTVEQINQRKQAKLELEHMLLLENRVNQQKMKVK</sequence>
<dbReference type="Proteomes" id="UP001419268">
    <property type="component" value="Unassembled WGS sequence"/>
</dbReference>
<proteinExistence type="predicted"/>
<organism evidence="1 2">
    <name type="scientific">Stephania cephalantha</name>
    <dbReference type="NCBI Taxonomy" id="152367"/>
    <lineage>
        <taxon>Eukaryota</taxon>
        <taxon>Viridiplantae</taxon>
        <taxon>Streptophyta</taxon>
        <taxon>Embryophyta</taxon>
        <taxon>Tracheophyta</taxon>
        <taxon>Spermatophyta</taxon>
        <taxon>Magnoliopsida</taxon>
        <taxon>Ranunculales</taxon>
        <taxon>Menispermaceae</taxon>
        <taxon>Menispermoideae</taxon>
        <taxon>Cissampelideae</taxon>
        <taxon>Stephania</taxon>
    </lineage>
</organism>
<name>A0AAP0F1M0_9MAGN</name>
<evidence type="ECO:0000313" key="2">
    <source>
        <dbReference type="Proteomes" id="UP001419268"/>
    </source>
</evidence>
<protein>
    <submittedName>
        <fullName evidence="1">Uncharacterized protein</fullName>
    </submittedName>
</protein>
<accession>A0AAP0F1M0</accession>